<dbReference type="RefSeq" id="XP_028490474.1">
    <property type="nucleotide sequence ID" value="XM_028638074.1"/>
</dbReference>
<gene>
    <name evidence="2" type="ORF">D7B24_003888</name>
</gene>
<evidence type="ECO:0000313" key="3">
    <source>
        <dbReference type="Proteomes" id="UP000267145"/>
    </source>
</evidence>
<accession>A0A3M9XXG9</accession>
<dbReference type="GeneID" id="39607577"/>
<evidence type="ECO:0000313" key="2">
    <source>
        <dbReference type="EMBL" id="RNJ52316.1"/>
    </source>
</evidence>
<organism evidence="2 3">
    <name type="scientific">Verticillium nonalfalfae</name>
    <dbReference type="NCBI Taxonomy" id="1051616"/>
    <lineage>
        <taxon>Eukaryota</taxon>
        <taxon>Fungi</taxon>
        <taxon>Dikarya</taxon>
        <taxon>Ascomycota</taxon>
        <taxon>Pezizomycotina</taxon>
        <taxon>Sordariomycetes</taxon>
        <taxon>Hypocreomycetidae</taxon>
        <taxon>Glomerellales</taxon>
        <taxon>Plectosphaerellaceae</taxon>
        <taxon>Verticillium</taxon>
    </lineage>
</organism>
<reference evidence="2 3" key="1">
    <citation type="submission" date="2018-10" db="EMBL/GenBank/DDBJ databases">
        <title>Genome sequence of Verticillium nonalfalfae VnAa140.</title>
        <authorList>
            <person name="Stajich J.E."/>
            <person name="Kasson M.T."/>
        </authorList>
    </citation>
    <scope>NUCLEOTIDE SEQUENCE [LARGE SCALE GENOMIC DNA]</scope>
    <source>
        <strain evidence="2 3">VnAa140</strain>
    </source>
</reference>
<comment type="caution">
    <text evidence="2">The sequence shown here is derived from an EMBL/GenBank/DDBJ whole genome shotgun (WGS) entry which is preliminary data.</text>
</comment>
<dbReference type="Proteomes" id="UP000267145">
    <property type="component" value="Unassembled WGS sequence"/>
</dbReference>
<name>A0A3M9XXG9_9PEZI</name>
<evidence type="ECO:0000256" key="1">
    <source>
        <dbReference type="SAM" id="MobiDB-lite"/>
    </source>
</evidence>
<protein>
    <submittedName>
        <fullName evidence="2">Uncharacterized protein</fullName>
    </submittedName>
</protein>
<sequence>MSRRSRTKDKEGPQGINYVQLKKRSIEEEDSSSGRSETLHGDGAPAAVRGKCHRNREPQSAIEHQEIQGASAAKIWRSAPPSSHRVLVSRATRADWSVSVLGARDASSTR</sequence>
<dbReference type="EMBL" id="RBVV01000216">
    <property type="protein sequence ID" value="RNJ52316.1"/>
    <property type="molecule type" value="Genomic_DNA"/>
</dbReference>
<feature type="region of interest" description="Disordered" evidence="1">
    <location>
        <begin position="1"/>
        <end position="60"/>
    </location>
</feature>
<proteinExistence type="predicted"/>
<dbReference type="AlphaFoldDB" id="A0A3M9XXG9"/>
<keyword evidence="3" id="KW-1185">Reference proteome</keyword>